<evidence type="ECO:0000313" key="1">
    <source>
        <dbReference type="EMBL" id="KAJ7557074.1"/>
    </source>
</evidence>
<organism evidence="1 2">
    <name type="scientific">Diphasiastrum complanatum</name>
    <name type="common">Issler's clubmoss</name>
    <name type="synonym">Lycopodium complanatum</name>
    <dbReference type="NCBI Taxonomy" id="34168"/>
    <lineage>
        <taxon>Eukaryota</taxon>
        <taxon>Viridiplantae</taxon>
        <taxon>Streptophyta</taxon>
        <taxon>Embryophyta</taxon>
        <taxon>Tracheophyta</taxon>
        <taxon>Lycopodiopsida</taxon>
        <taxon>Lycopodiales</taxon>
        <taxon>Lycopodiaceae</taxon>
        <taxon>Lycopodioideae</taxon>
        <taxon>Diphasiastrum</taxon>
    </lineage>
</organism>
<name>A0ACC2DS48_DIPCM</name>
<reference evidence="2" key="1">
    <citation type="journal article" date="2024" name="Proc. Natl. Acad. Sci. U.S.A.">
        <title>Extraordinary preservation of gene collinearity over three hundred million years revealed in homosporous lycophytes.</title>
        <authorList>
            <person name="Li C."/>
            <person name="Wickell D."/>
            <person name="Kuo L.Y."/>
            <person name="Chen X."/>
            <person name="Nie B."/>
            <person name="Liao X."/>
            <person name="Peng D."/>
            <person name="Ji J."/>
            <person name="Jenkins J."/>
            <person name="Williams M."/>
            <person name="Shu S."/>
            <person name="Plott C."/>
            <person name="Barry K."/>
            <person name="Rajasekar S."/>
            <person name="Grimwood J."/>
            <person name="Han X."/>
            <person name="Sun S."/>
            <person name="Hou Z."/>
            <person name="He W."/>
            <person name="Dai G."/>
            <person name="Sun C."/>
            <person name="Schmutz J."/>
            <person name="Leebens-Mack J.H."/>
            <person name="Li F.W."/>
            <person name="Wang L."/>
        </authorList>
    </citation>
    <scope>NUCLEOTIDE SEQUENCE [LARGE SCALE GENOMIC DNA]</scope>
    <source>
        <strain evidence="2">cv. PW_Plant_1</strain>
    </source>
</reference>
<dbReference type="EMBL" id="CM055096">
    <property type="protein sequence ID" value="KAJ7557074.1"/>
    <property type="molecule type" value="Genomic_DNA"/>
</dbReference>
<accession>A0ACC2DS48</accession>
<gene>
    <name evidence="1" type="ORF">O6H91_05G110700</name>
</gene>
<comment type="caution">
    <text evidence="1">The sequence shown here is derived from an EMBL/GenBank/DDBJ whole genome shotgun (WGS) entry which is preliminary data.</text>
</comment>
<protein>
    <submittedName>
        <fullName evidence="1">Uncharacterized protein</fullName>
    </submittedName>
</protein>
<sequence>MNSLAYEIEGRELSGQQVSKTEGLIAGQFDDTSDEDASLFEIHDSEEDLEEVAPEACSLMSEPQVPSLQVNGQLIDDNYQGYKEEDDEGDFLFEGMEKHSSSDDGFTNEDNTASMGHLVKEDDVDSYIDRRKSKTFCSLQVPLKAYVTLSEAGKETYNRQEDLIFYGGSKRREALLEMVGTNLGRIFQNPEPTESLQSHIVNEVPSSVRIDESEQCDFEVRPEEENQEACEVSCSSPVYPCLRSKDSKLIMMEMEIKDRSHEPFLSVAEPVDGSHAAAEGLSLHAQTLKACANEDVNKKLLPFSQEDERISSVDMKPSIQDAQDAAAIGNKNKDLESCTHESSLSCGVQQETSSSRATDRLCPPDKLLIHKDFEVGPMRVTRSMSMGKLHLKRTGDVRLDRSGFGIPVGKRTGKRTAARGVRSVWGTGMGLLSLNGGIDVVQPCVSLKKKLAGKDNLGHVKLSLGPVWMQRKGRGKGKSPVSGKTRGVQEHICHDSTDDNMLEGESITPAKNSEDVQISRGSMAGQSMTGLRKKLSKKMQAVGTVDSMKPSVSRARKRSNCRNKSNSGKGQNDGEVRLDSKDFINDLVSPTYVDSKLETDCELAVHKIPSTETGSVVLADMVPEVFCQNRVTSKAAVIEGRAIEGFTFGCVGSRISSDFAGFQKILGQTLQFQENMENGSQVLGNRNNANVSGKIMDSLASNELTTETLHDVGKQIEEKCEIQEPASRVESQLITRIEGYGEAVGMHVREEEGLVLLFDKGRGGVDEQRSPQRDQFCSKHYTSIQFVDEQADIDSLQGFVSTEAVPDGKGPEKSVLTGDMVGFEQHRLQTNGGIKSSWQSKCLKLPTSENLEDIYEDSFRDMSIANSIGSEKGRKCVQFGEDAGSATSPGGVAKVGTDCLQPEIKSQMRGRGSKKGKAKGGITLVSTGDLKTKHCAQDSVNARKKGEPSRSKKTNSKQIHSFQGGEACVQSRCELDKKVAGHRKKSNKGVVMQVCLENTEKNKLQMELQVQKKRKRHCKGIAVGLDLIEAAGSCEFNKKAGKSRKNIVGGNKVASNVLKRNPLGSRRKEVTETSKTNISGVVTMETDTSTLVKKQMNFSKSQKGGKEKMASLLEAKIVEKDTHHLRTVAGTDIGSYERCKTNSSKFLPHMGDQTSEGTLTTLKDSKQGEVQTVCESMVAERYCFTDMGDVESSVVAKKAREGEFSGDLATIGLGHHLDSYSGFEKTSHRLLGTGESNLTTIGEDVCSGVTEGECPDHGVNVSANVEESAGTKAGSAGVGWVMCDDCRKWRCISTELADIIEATDARWTCLDNPNKEFADCSVPQEKSSAQINAELDLSDDTIDGEDEDKEAAVDSKSIGGFQGSRPTTWILTRHNIFRHRRRKTHDNDDSVICHCKPPEDDSPGCGDSCINRMVSVECVPDICPCGEACSNQQFRKRMYASVALFRCGKKGFGLKVLENVLKGSFITEYVGEVVDMPTFEARQREYACNGQKHFYFMTLNSNEVIDAYAKGNLGRFINHSCEPNCQTEKWWVNGEICIGLFAIRDLVQGEEITFDYHYEPVYGAAAKKCHCGSSLCRGYIGGQPLDPNSIAESDSDDEEDPEPVMLEEESEEEAVNFEEKSVVSARKFRGASEAASWEPKMARAGRLKRKRSFGTKPDDLDNSLKNSSQSKRPKDSTFVRKNPGTKGLFLEANVGRQDWGRPSRSILPSEVERKLDALLDAHGGLEKRKDVAKHYMRLLVLSTASGDTIQGGPSWSVRDLSLLLDAVLKTSSRSVLSDILHKNGLQLLHNLVKQSRRNWKKIPILRKLMKVLELLSTRKVLTERHISCIPSRPGMESFVESIFELTRHDDNEVQQIARRFKSKWFPVGAVYSRHSFGEKHSKSQPLCSSFQQPRSQQKSISEDFSPPPLPDESSGLQNVSPKSSQQPANQSKCWGSFAQAERRSSFDDMLHPASGISESPTQSVEGKGKSFENHCSYDASFPNDPNVNMLDQEPRRRKRVSRWDKPAKPDNIGPECQQRLEGDSEPWFGDKVDVPEDGHQSLSSSVRHSGIGLDSCRQSSQGRNCYNQSADAHKFAVPNKVVQLELSHSQSDSQTTKIDSRTIIMSERMDCSSTQQQSKKPHCWIKRSARPPRAQMSSQQSVMRSGALPAPPQRVSNSPSRPGSHQTSVQVGPKVMQAIAPQAQPFMGMVPPQQCYLPRMPVSPFPGPQVGACPPAPRGKSFSAPPCRQPHVQLPVSPSSATVPPHVQHGPMQMSNGASPAPHFMPPRTDSGNFRKTTVRGPGQVHLARAVFQSALPAASPGFISGFKNQGEFQSMQRPSGSTRPHHAAHHPFQLSEPFQCRGPSSAKKLPVGQLDPLVTGGSRRERLDGGDKEAAVCRESMGEFEPEPPVPGL</sequence>
<proteinExistence type="predicted"/>
<keyword evidence="2" id="KW-1185">Reference proteome</keyword>
<evidence type="ECO:0000313" key="2">
    <source>
        <dbReference type="Proteomes" id="UP001162992"/>
    </source>
</evidence>
<dbReference type="Proteomes" id="UP001162992">
    <property type="component" value="Chromosome 5"/>
</dbReference>